<dbReference type="PANTHER" id="PTHR33026">
    <property type="entry name" value="OS06G0360600 PROTEIN"/>
    <property type="match status" value="1"/>
</dbReference>
<dbReference type="InterPro" id="IPR007321">
    <property type="entry name" value="Transposase_28"/>
</dbReference>
<feature type="region of interest" description="Disordered" evidence="1">
    <location>
        <begin position="377"/>
        <end position="497"/>
    </location>
</feature>
<proteinExistence type="predicted"/>
<organism evidence="3 4">
    <name type="scientific">Lolium multiflorum</name>
    <name type="common">Italian ryegrass</name>
    <name type="synonym">Lolium perenne subsp. multiflorum</name>
    <dbReference type="NCBI Taxonomy" id="4521"/>
    <lineage>
        <taxon>Eukaryota</taxon>
        <taxon>Viridiplantae</taxon>
        <taxon>Streptophyta</taxon>
        <taxon>Embryophyta</taxon>
        <taxon>Tracheophyta</taxon>
        <taxon>Spermatophyta</taxon>
        <taxon>Magnoliopsida</taxon>
        <taxon>Liliopsida</taxon>
        <taxon>Poales</taxon>
        <taxon>Poaceae</taxon>
        <taxon>BOP clade</taxon>
        <taxon>Pooideae</taxon>
        <taxon>Poodae</taxon>
        <taxon>Poeae</taxon>
        <taxon>Poeae Chloroplast Group 2 (Poeae type)</taxon>
        <taxon>Loliodinae</taxon>
        <taxon>Loliinae</taxon>
        <taxon>Lolium</taxon>
    </lineage>
</organism>
<evidence type="ECO:0000256" key="1">
    <source>
        <dbReference type="SAM" id="MobiDB-lite"/>
    </source>
</evidence>
<dbReference type="EMBL" id="JAUUTY010000005">
    <property type="protein sequence ID" value="KAK1629971.1"/>
    <property type="molecule type" value="Genomic_DNA"/>
</dbReference>
<feature type="region of interest" description="Disordered" evidence="1">
    <location>
        <begin position="1"/>
        <end position="73"/>
    </location>
</feature>
<reference evidence="3" key="1">
    <citation type="submission" date="2023-07" db="EMBL/GenBank/DDBJ databases">
        <title>A chromosome-level genome assembly of Lolium multiflorum.</title>
        <authorList>
            <person name="Chen Y."/>
            <person name="Copetti D."/>
            <person name="Kolliker R."/>
            <person name="Studer B."/>
        </authorList>
    </citation>
    <scope>NUCLEOTIDE SEQUENCE</scope>
    <source>
        <strain evidence="3">02402/16</strain>
        <tissue evidence="3">Leaf</tissue>
    </source>
</reference>
<evidence type="ECO:0000313" key="3">
    <source>
        <dbReference type="EMBL" id="KAK1629971.1"/>
    </source>
</evidence>
<feature type="compositionally biased region" description="Basic and acidic residues" evidence="1">
    <location>
        <begin position="55"/>
        <end position="65"/>
    </location>
</feature>
<evidence type="ECO:0000313" key="4">
    <source>
        <dbReference type="Proteomes" id="UP001231189"/>
    </source>
</evidence>
<dbReference type="Pfam" id="PF04195">
    <property type="entry name" value="Transposase_28"/>
    <property type="match status" value="1"/>
</dbReference>
<evidence type="ECO:0000259" key="2">
    <source>
        <dbReference type="Pfam" id="PF04195"/>
    </source>
</evidence>
<accession>A0AAD8W2B3</accession>
<feature type="compositionally biased region" description="Polar residues" evidence="1">
    <location>
        <begin position="41"/>
        <end position="54"/>
    </location>
</feature>
<dbReference type="Proteomes" id="UP001231189">
    <property type="component" value="Unassembled WGS sequence"/>
</dbReference>
<feature type="compositionally biased region" description="Pro residues" evidence="1">
    <location>
        <begin position="1"/>
        <end position="10"/>
    </location>
</feature>
<protein>
    <recommendedName>
        <fullName evidence="2">Transposase (putative) gypsy type domain-containing protein</fullName>
    </recommendedName>
</protein>
<comment type="caution">
    <text evidence="3">The sequence shown here is derived from an EMBL/GenBank/DDBJ whole genome shotgun (WGS) entry which is preliminary data.</text>
</comment>
<name>A0AAD8W2B3_LOLMU</name>
<sequence length="497" mass="54266">MSSSTPPPSSEPIAAIPISSAPPPFVPMQLEPSKDSGKSIEGTSANPENITGTEQTEKKAEEAAKKSKARKRDNKAKGKWWPCFTSEIELRNLEAEGFIKPGTWRRVSGELNPAPEAGEWVVTKALIERGFSLPPSDFLSEILKTYELQPHHIAPNSILAISNHVTLCKGHLRIAPDLPLFQYFFSVKKEKVSHTSTLATCGGVTFKLHPGRTYPHTDRNKSVRYWSGNFFYLKDASDPASSRVLPDFKDGPPTEIPTWTQCPHLSESPQLTRAVRRIHKLTEEGLSGKDLTMSWFTKRIQPLQHRDRLLFQYTGRKDNMRASQDNLSADALDKRLRVLIKVPRELKIHTCNKDIHMNGSGTALEALEEKDLGTLLRVPQTGNTDPEAASAPKEKGLPPPAPLPNAPAIKSSGSQAPRIAKKKVKPSPASVPVTPEVEIPPKASSTAKPDPKDVINLDDLPEDPTAESGKGDSGKGASSTAPPPEQPTFTSTEAPAD</sequence>
<feature type="domain" description="Transposase (putative) gypsy type" evidence="2">
    <location>
        <begin position="121"/>
        <end position="188"/>
    </location>
</feature>
<gene>
    <name evidence="3" type="ORF">QYE76_004286</name>
</gene>
<dbReference type="AlphaFoldDB" id="A0AAD8W2B3"/>
<keyword evidence="4" id="KW-1185">Reference proteome</keyword>
<dbReference type="PANTHER" id="PTHR33026:SF7">
    <property type="entry name" value="OS03G0100275 PROTEIN"/>
    <property type="match status" value="1"/>
</dbReference>
<feature type="compositionally biased region" description="Polar residues" evidence="1">
    <location>
        <begin position="487"/>
        <end position="497"/>
    </location>
</feature>